<accession>A0A5C6X667</accession>
<name>A0A5C6X667_9DELT</name>
<protein>
    <recommendedName>
        <fullName evidence="3">DUF4177 domain-containing protein</fullName>
    </recommendedName>
</protein>
<evidence type="ECO:0000313" key="2">
    <source>
        <dbReference type="Proteomes" id="UP000321046"/>
    </source>
</evidence>
<dbReference type="RefSeq" id="WP_146976869.1">
    <property type="nucleotide sequence ID" value="NZ_VOSL01000140.1"/>
</dbReference>
<dbReference type="Proteomes" id="UP000321046">
    <property type="component" value="Unassembled WGS sequence"/>
</dbReference>
<comment type="caution">
    <text evidence="1">The sequence shown here is derived from an EMBL/GenBank/DDBJ whole genome shotgun (WGS) entry which is preliminary data.</text>
</comment>
<dbReference type="OrthoDB" id="1551201at2"/>
<dbReference type="EMBL" id="VOSL01000140">
    <property type="protein sequence ID" value="TXD32086.1"/>
    <property type="molecule type" value="Genomic_DNA"/>
</dbReference>
<sequence>MRWQYHPVPFEATHELKKTFEQAAAEQFSRLLNQMADQGWEYYRMDHYSVRENPGCLAIFSGSSPTVKTFDVAIFRRPSPGQ</sequence>
<evidence type="ECO:0008006" key="3">
    <source>
        <dbReference type="Google" id="ProtNLM"/>
    </source>
</evidence>
<evidence type="ECO:0000313" key="1">
    <source>
        <dbReference type="EMBL" id="TXD32086.1"/>
    </source>
</evidence>
<proteinExistence type="predicted"/>
<reference evidence="1 2" key="1">
    <citation type="submission" date="2019-08" db="EMBL/GenBank/DDBJ databases">
        <title>Bradymonadales sp. TMQ2.</title>
        <authorList>
            <person name="Liang Q."/>
        </authorList>
    </citation>
    <scope>NUCLEOTIDE SEQUENCE [LARGE SCALE GENOMIC DNA]</scope>
    <source>
        <strain evidence="1 2">TMQ2</strain>
    </source>
</reference>
<gene>
    <name evidence="1" type="ORF">FRC96_19010</name>
</gene>
<organism evidence="1 2">
    <name type="scientific">Lujinxingia vulgaris</name>
    <dbReference type="NCBI Taxonomy" id="2600176"/>
    <lineage>
        <taxon>Bacteria</taxon>
        <taxon>Deltaproteobacteria</taxon>
        <taxon>Bradymonadales</taxon>
        <taxon>Lujinxingiaceae</taxon>
        <taxon>Lujinxingia</taxon>
    </lineage>
</organism>
<dbReference type="AlphaFoldDB" id="A0A5C6X667"/>